<dbReference type="Proteomes" id="UP001222325">
    <property type="component" value="Unassembled WGS sequence"/>
</dbReference>
<reference evidence="11" key="1">
    <citation type="submission" date="2023-03" db="EMBL/GenBank/DDBJ databases">
        <title>Massive genome expansion in bonnet fungi (Mycena s.s.) driven by repeated elements and novel gene families across ecological guilds.</title>
        <authorList>
            <consortium name="Lawrence Berkeley National Laboratory"/>
            <person name="Harder C.B."/>
            <person name="Miyauchi S."/>
            <person name="Viragh M."/>
            <person name="Kuo A."/>
            <person name="Thoen E."/>
            <person name="Andreopoulos B."/>
            <person name="Lu D."/>
            <person name="Skrede I."/>
            <person name="Drula E."/>
            <person name="Henrissat B."/>
            <person name="Morin E."/>
            <person name="Kohler A."/>
            <person name="Barry K."/>
            <person name="LaButti K."/>
            <person name="Morin E."/>
            <person name="Salamov A."/>
            <person name="Lipzen A."/>
            <person name="Mereny Z."/>
            <person name="Hegedus B."/>
            <person name="Baldrian P."/>
            <person name="Stursova M."/>
            <person name="Weitz H."/>
            <person name="Taylor A."/>
            <person name="Grigoriev I.V."/>
            <person name="Nagy L.G."/>
            <person name="Martin F."/>
            <person name="Kauserud H."/>
        </authorList>
    </citation>
    <scope>NUCLEOTIDE SEQUENCE</scope>
    <source>
        <strain evidence="11">CBHHK173m</strain>
    </source>
</reference>
<dbReference type="AlphaFoldDB" id="A0AAD6UKF7"/>
<feature type="non-terminal residue" evidence="11">
    <location>
        <position position="95"/>
    </location>
</feature>
<comment type="similarity">
    <text evidence="2 10">Belongs to the glycosyl hydrolase 28 family.</text>
</comment>
<evidence type="ECO:0000256" key="5">
    <source>
        <dbReference type="ARBA" id="ARBA00022801"/>
    </source>
</evidence>
<dbReference type="GO" id="GO:0004650">
    <property type="term" value="F:polygalacturonase activity"/>
    <property type="evidence" value="ECO:0007669"/>
    <property type="project" value="InterPro"/>
</dbReference>
<dbReference type="Gene3D" id="2.160.20.10">
    <property type="entry name" value="Single-stranded right-handed beta-helix, Pectin lyase-like"/>
    <property type="match status" value="1"/>
</dbReference>
<keyword evidence="12" id="KW-1185">Reference proteome</keyword>
<dbReference type="SUPFAM" id="SSF51126">
    <property type="entry name" value="Pectin lyase-like"/>
    <property type="match status" value="1"/>
</dbReference>
<feature type="non-terminal residue" evidence="11">
    <location>
        <position position="1"/>
    </location>
</feature>
<dbReference type="InterPro" id="IPR011050">
    <property type="entry name" value="Pectin_lyase_fold/virulence"/>
</dbReference>
<keyword evidence="6" id="KW-1015">Disulfide bond</keyword>
<dbReference type="Pfam" id="PF00295">
    <property type="entry name" value="Glyco_hydro_28"/>
    <property type="match status" value="1"/>
</dbReference>
<dbReference type="PANTHER" id="PTHR31736">
    <property type="match status" value="1"/>
</dbReference>
<gene>
    <name evidence="11" type="ORF">B0H15DRAFT_736258</name>
</gene>
<dbReference type="GO" id="GO:0071555">
    <property type="term" value="P:cell wall organization"/>
    <property type="evidence" value="ECO:0007669"/>
    <property type="project" value="UniProtKB-KW"/>
</dbReference>
<evidence type="ECO:0000256" key="10">
    <source>
        <dbReference type="RuleBase" id="RU361169"/>
    </source>
</evidence>
<evidence type="ECO:0000256" key="4">
    <source>
        <dbReference type="ARBA" id="ARBA00022729"/>
    </source>
</evidence>
<name>A0AAD6UKF7_9AGAR</name>
<accession>A0AAD6UKF7</accession>
<keyword evidence="9" id="KW-0961">Cell wall biogenesis/degradation</keyword>
<keyword evidence="11" id="KW-0456">Lyase</keyword>
<dbReference type="GO" id="GO:0046576">
    <property type="term" value="F:rhamnogalacturonan alpha-L-rhamnopyranosyl-(1-&gt;4)-alpha-D-galactopyranosyluronide lyase activity"/>
    <property type="evidence" value="ECO:0007669"/>
    <property type="project" value="UniProtKB-ARBA"/>
</dbReference>
<evidence type="ECO:0000256" key="2">
    <source>
        <dbReference type="ARBA" id="ARBA00008834"/>
    </source>
</evidence>
<keyword evidence="8 10" id="KW-0326">Glycosidase</keyword>
<dbReference type="GO" id="GO:0005975">
    <property type="term" value="P:carbohydrate metabolic process"/>
    <property type="evidence" value="ECO:0007669"/>
    <property type="project" value="InterPro"/>
</dbReference>
<dbReference type="EMBL" id="JARJCN010000006">
    <property type="protein sequence ID" value="KAJ7099929.1"/>
    <property type="molecule type" value="Genomic_DNA"/>
</dbReference>
<keyword evidence="3" id="KW-0964">Secreted</keyword>
<evidence type="ECO:0000256" key="7">
    <source>
        <dbReference type="ARBA" id="ARBA00023180"/>
    </source>
</evidence>
<evidence type="ECO:0000313" key="12">
    <source>
        <dbReference type="Proteomes" id="UP001222325"/>
    </source>
</evidence>
<protein>
    <submittedName>
        <fullName evidence="11">Pectin lyase fold/virulence factor</fullName>
    </submittedName>
</protein>
<comment type="caution">
    <text evidence="11">The sequence shown here is derived from an EMBL/GenBank/DDBJ whole genome shotgun (WGS) entry which is preliminary data.</text>
</comment>
<comment type="subcellular location">
    <subcellularLocation>
        <location evidence="1">Secreted</location>
    </subcellularLocation>
</comment>
<keyword evidence="7" id="KW-0325">Glycoprotein</keyword>
<evidence type="ECO:0000313" key="11">
    <source>
        <dbReference type="EMBL" id="KAJ7099929.1"/>
    </source>
</evidence>
<sequence length="95" mass="9862">VSNGDDCIAIGSPCSNLHVKGLTCTGSHGVPVAAKGGGSVSVFNILVEDVVFTDSLSNGARYKSSCGNVGLASNIVFRNLIVKNVIFPIYVTQKY</sequence>
<evidence type="ECO:0000256" key="8">
    <source>
        <dbReference type="ARBA" id="ARBA00023295"/>
    </source>
</evidence>
<dbReference type="InterPro" id="IPR012334">
    <property type="entry name" value="Pectin_lyas_fold"/>
</dbReference>
<dbReference type="InterPro" id="IPR000743">
    <property type="entry name" value="Glyco_hydro_28"/>
</dbReference>
<keyword evidence="4" id="KW-0732">Signal</keyword>
<evidence type="ECO:0000256" key="3">
    <source>
        <dbReference type="ARBA" id="ARBA00022525"/>
    </source>
</evidence>
<evidence type="ECO:0000256" key="9">
    <source>
        <dbReference type="ARBA" id="ARBA00023316"/>
    </source>
</evidence>
<dbReference type="PANTHER" id="PTHR31736:SF19">
    <property type="entry name" value="PECTIN LYASE SUPERFAMILY PROTEIN-RELATED"/>
    <property type="match status" value="1"/>
</dbReference>
<evidence type="ECO:0000256" key="1">
    <source>
        <dbReference type="ARBA" id="ARBA00004613"/>
    </source>
</evidence>
<proteinExistence type="inferred from homology"/>
<dbReference type="GO" id="GO:0005576">
    <property type="term" value="C:extracellular region"/>
    <property type="evidence" value="ECO:0007669"/>
    <property type="project" value="UniProtKB-SubCell"/>
</dbReference>
<evidence type="ECO:0000256" key="6">
    <source>
        <dbReference type="ARBA" id="ARBA00023157"/>
    </source>
</evidence>
<organism evidence="11 12">
    <name type="scientific">Mycena belliarum</name>
    <dbReference type="NCBI Taxonomy" id="1033014"/>
    <lineage>
        <taxon>Eukaryota</taxon>
        <taxon>Fungi</taxon>
        <taxon>Dikarya</taxon>
        <taxon>Basidiomycota</taxon>
        <taxon>Agaricomycotina</taxon>
        <taxon>Agaricomycetes</taxon>
        <taxon>Agaricomycetidae</taxon>
        <taxon>Agaricales</taxon>
        <taxon>Marasmiineae</taxon>
        <taxon>Mycenaceae</taxon>
        <taxon>Mycena</taxon>
    </lineage>
</organism>
<keyword evidence="5 10" id="KW-0378">Hydrolase</keyword>